<dbReference type="InterPro" id="IPR051406">
    <property type="entry name" value="PLD_domain"/>
</dbReference>
<keyword evidence="5" id="KW-0442">Lipid degradation</keyword>
<keyword evidence="4" id="KW-0378">Hydrolase</keyword>
<dbReference type="GO" id="GO:0016042">
    <property type="term" value="P:lipid catabolic process"/>
    <property type="evidence" value="ECO:0007669"/>
    <property type="project" value="UniProtKB-KW"/>
</dbReference>
<protein>
    <recommendedName>
        <fullName evidence="3">phospholipase D</fullName>
        <ecNumber evidence="3">3.1.4.4</ecNumber>
    </recommendedName>
</protein>
<comment type="catalytic activity">
    <reaction evidence="1">
        <text>a 1,2-diacyl-sn-glycero-3-phosphocholine + H2O = a 1,2-diacyl-sn-glycero-3-phosphate + choline + H(+)</text>
        <dbReference type="Rhea" id="RHEA:14445"/>
        <dbReference type="ChEBI" id="CHEBI:15354"/>
        <dbReference type="ChEBI" id="CHEBI:15377"/>
        <dbReference type="ChEBI" id="CHEBI:15378"/>
        <dbReference type="ChEBI" id="CHEBI:57643"/>
        <dbReference type="ChEBI" id="CHEBI:58608"/>
        <dbReference type="EC" id="3.1.4.4"/>
    </reaction>
</comment>
<dbReference type="GO" id="GO:0006793">
    <property type="term" value="P:phosphorus metabolic process"/>
    <property type="evidence" value="ECO:0007669"/>
    <property type="project" value="UniProtKB-ARBA"/>
</dbReference>
<dbReference type="PROSITE" id="PS50035">
    <property type="entry name" value="PLD"/>
    <property type="match status" value="1"/>
</dbReference>
<dbReference type="SMART" id="SM00155">
    <property type="entry name" value="PLDc"/>
    <property type="match status" value="1"/>
</dbReference>
<comment type="similarity">
    <text evidence="2">Belongs to the phospholipase D family.</text>
</comment>
<sequence length="264" mass="30561">MIKIFFLLFSIVEVYFSPNGGCKDAIKRELRNAQKSIYIAMFVLSEDDLIEEIINAKKRRVDVKILLDWEGVEGGYTRETRLRKSGIDVRIAKKRENANMHNKFAVIDGKVVITGSYNWTRNAEELNDENLLIIKDEPEISKKFTDYFLKKFKEGSEGIIVGKYIDGNNKKEVRKHIGEYANIVGRVYKYNISKKGNLFIDFGKTKESLTFVMWKEGVDKLKEKGFDFERLKGARVKVYGRIIEHPKYGLEITTDDPDALIILE</sequence>
<evidence type="ECO:0000259" key="7">
    <source>
        <dbReference type="PROSITE" id="PS50035"/>
    </source>
</evidence>
<dbReference type="EMBL" id="DTHG01000076">
    <property type="protein sequence ID" value="HGW92057.1"/>
    <property type="molecule type" value="Genomic_DNA"/>
</dbReference>
<organism evidence="8">
    <name type="scientific">candidate division WOR-3 bacterium</name>
    <dbReference type="NCBI Taxonomy" id="2052148"/>
    <lineage>
        <taxon>Bacteria</taxon>
        <taxon>Bacteria division WOR-3</taxon>
    </lineage>
</organism>
<evidence type="ECO:0000256" key="2">
    <source>
        <dbReference type="ARBA" id="ARBA00008664"/>
    </source>
</evidence>
<dbReference type="InterPro" id="IPR025202">
    <property type="entry name" value="PLD-like_dom"/>
</dbReference>
<evidence type="ECO:0000256" key="3">
    <source>
        <dbReference type="ARBA" id="ARBA00012027"/>
    </source>
</evidence>
<gene>
    <name evidence="8" type="ORF">ENV67_05905</name>
</gene>
<dbReference type="PANTHER" id="PTHR43856:SF1">
    <property type="entry name" value="MITOCHONDRIAL CARDIOLIPIN HYDROLASE"/>
    <property type="match status" value="1"/>
</dbReference>
<dbReference type="AlphaFoldDB" id="A0A7C4U7L3"/>
<dbReference type="GO" id="GO:0004630">
    <property type="term" value="F:phospholipase D activity"/>
    <property type="evidence" value="ECO:0007669"/>
    <property type="project" value="UniProtKB-EC"/>
</dbReference>
<comment type="caution">
    <text evidence="8">The sequence shown here is derived from an EMBL/GenBank/DDBJ whole genome shotgun (WGS) entry which is preliminary data.</text>
</comment>
<proteinExistence type="inferred from homology"/>
<dbReference type="CDD" id="cd09170">
    <property type="entry name" value="PLDc_Nuc"/>
    <property type="match status" value="1"/>
</dbReference>
<evidence type="ECO:0000256" key="6">
    <source>
        <dbReference type="ARBA" id="ARBA00023098"/>
    </source>
</evidence>
<keyword evidence="6" id="KW-0443">Lipid metabolism</keyword>
<dbReference type="InterPro" id="IPR001736">
    <property type="entry name" value="PLipase_D/transphosphatidylase"/>
</dbReference>
<evidence type="ECO:0000256" key="1">
    <source>
        <dbReference type="ARBA" id="ARBA00000798"/>
    </source>
</evidence>
<dbReference type="Pfam" id="PF13091">
    <property type="entry name" value="PLDc_2"/>
    <property type="match status" value="1"/>
</dbReference>
<dbReference type="PANTHER" id="PTHR43856">
    <property type="entry name" value="CARDIOLIPIN HYDROLASE"/>
    <property type="match status" value="1"/>
</dbReference>
<dbReference type="EC" id="3.1.4.4" evidence="3"/>
<accession>A0A7C4U7L3</accession>
<dbReference type="Gene3D" id="3.30.870.10">
    <property type="entry name" value="Endonuclease Chain A"/>
    <property type="match status" value="1"/>
</dbReference>
<reference evidence="8" key="1">
    <citation type="journal article" date="2020" name="mSystems">
        <title>Genome- and Community-Level Interaction Insights into Carbon Utilization and Element Cycling Functions of Hydrothermarchaeota in Hydrothermal Sediment.</title>
        <authorList>
            <person name="Zhou Z."/>
            <person name="Liu Y."/>
            <person name="Xu W."/>
            <person name="Pan J."/>
            <person name="Luo Z.H."/>
            <person name="Li M."/>
        </authorList>
    </citation>
    <scope>NUCLEOTIDE SEQUENCE [LARGE SCALE GENOMIC DNA]</scope>
    <source>
        <strain evidence="8">SpSt-780</strain>
    </source>
</reference>
<feature type="domain" description="PLD phosphodiesterase" evidence="7">
    <location>
        <begin position="96"/>
        <end position="123"/>
    </location>
</feature>
<dbReference type="GO" id="GO:0016891">
    <property type="term" value="F:RNA endonuclease activity producing 5'-phosphomonoesters, hydrolytic mechanism"/>
    <property type="evidence" value="ECO:0007669"/>
    <property type="project" value="TreeGrafter"/>
</dbReference>
<dbReference type="SUPFAM" id="SSF56024">
    <property type="entry name" value="Phospholipase D/nuclease"/>
    <property type="match status" value="1"/>
</dbReference>
<evidence type="ECO:0000256" key="4">
    <source>
        <dbReference type="ARBA" id="ARBA00022801"/>
    </source>
</evidence>
<evidence type="ECO:0000313" key="8">
    <source>
        <dbReference type="EMBL" id="HGW92057.1"/>
    </source>
</evidence>
<evidence type="ECO:0000256" key="5">
    <source>
        <dbReference type="ARBA" id="ARBA00022963"/>
    </source>
</evidence>
<name>A0A7C4U7L3_UNCW3</name>